<keyword evidence="3" id="KW-1185">Reference proteome</keyword>
<dbReference type="InterPro" id="IPR020631">
    <property type="entry name" value="THF_DH/CycHdrlase_NAD-bd_dom"/>
</dbReference>
<reference evidence="2" key="3">
    <citation type="submission" date="2025-09" db="UniProtKB">
        <authorList>
            <consortium name="Ensembl"/>
        </authorList>
    </citation>
    <scope>IDENTIFICATION</scope>
</reference>
<dbReference type="Ensembl" id="ENSAMET00000001795.2">
    <property type="protein sequence ID" value="ENSAMEP00000022362.1"/>
    <property type="gene ID" value="ENSAMEG00000001652.2"/>
</dbReference>
<accession>A0A7N5JA47</accession>
<evidence type="ECO:0000313" key="3">
    <source>
        <dbReference type="Proteomes" id="UP000008912"/>
    </source>
</evidence>
<dbReference type="AlphaFoldDB" id="A0A7N5JA47"/>
<name>A0A7N5JA47_AILME</name>
<dbReference type="Gene3D" id="3.40.50.720">
    <property type="entry name" value="NAD(P)-binding Rossmann-like Domain"/>
    <property type="match status" value="1"/>
</dbReference>
<dbReference type="Proteomes" id="UP000008912">
    <property type="component" value="Unassembled WGS sequence"/>
</dbReference>
<dbReference type="InterPro" id="IPR036291">
    <property type="entry name" value="NAD(P)-bd_dom_sf"/>
</dbReference>
<reference evidence="2 3" key="1">
    <citation type="journal article" date="2010" name="Nature">
        <title>The sequence and de novo assembly of the giant panda genome.</title>
        <authorList>
            <person name="Li R."/>
            <person name="Fan W."/>
            <person name="Tian G."/>
            <person name="Zhu H."/>
            <person name="He L."/>
            <person name="Cai J."/>
            <person name="Huang Q."/>
            <person name="Cai Q."/>
            <person name="Li B."/>
            <person name="Bai Y."/>
            <person name="Zhang Z."/>
            <person name="Zhang Y."/>
            <person name="Wang W."/>
            <person name="Li J."/>
            <person name="Wei F."/>
            <person name="Li H."/>
            <person name="Jian M."/>
            <person name="Li J."/>
            <person name="Zhang Z."/>
            <person name="Nielsen R."/>
            <person name="Li D."/>
            <person name="Gu W."/>
            <person name="Yang Z."/>
            <person name="Xuan Z."/>
            <person name="Ryder O.A."/>
            <person name="Leung F.C."/>
            <person name="Zhou Y."/>
            <person name="Cao J."/>
            <person name="Sun X."/>
            <person name="Fu Y."/>
            <person name="Fang X."/>
            <person name="Guo X."/>
            <person name="Wang B."/>
            <person name="Hou R."/>
            <person name="Shen F."/>
            <person name="Mu B."/>
            <person name="Ni P."/>
            <person name="Lin R."/>
            <person name="Qian W."/>
            <person name="Wang G."/>
            <person name="Yu C."/>
            <person name="Nie W."/>
            <person name="Wang J."/>
            <person name="Wu Z."/>
            <person name="Liang H."/>
            <person name="Min J."/>
            <person name="Wu Q."/>
            <person name="Cheng S."/>
            <person name="Ruan J."/>
            <person name="Wang M."/>
            <person name="Shi Z."/>
            <person name="Wen M."/>
            <person name="Liu B."/>
            <person name="Ren X."/>
            <person name="Zheng H."/>
            <person name="Dong D."/>
            <person name="Cook K."/>
            <person name="Shan G."/>
            <person name="Zhang H."/>
            <person name="Kosiol C."/>
            <person name="Xie X."/>
            <person name="Lu Z."/>
            <person name="Zheng H."/>
            <person name="Li Y."/>
            <person name="Steiner C.C."/>
            <person name="Lam T.T."/>
            <person name="Lin S."/>
            <person name="Zhang Q."/>
            <person name="Li G."/>
            <person name="Tian J."/>
            <person name="Gong T."/>
            <person name="Liu H."/>
            <person name="Zhang D."/>
            <person name="Fang L."/>
            <person name="Ye C."/>
            <person name="Zhang J."/>
            <person name="Hu W."/>
            <person name="Xu A."/>
            <person name="Ren Y."/>
            <person name="Zhang G."/>
            <person name="Bruford M.W."/>
            <person name="Li Q."/>
            <person name="Ma L."/>
            <person name="Guo Y."/>
            <person name="An N."/>
            <person name="Hu Y."/>
            <person name="Zheng Y."/>
            <person name="Shi Y."/>
            <person name="Li Z."/>
            <person name="Liu Q."/>
            <person name="Chen Y."/>
            <person name="Zhao J."/>
            <person name="Qu N."/>
            <person name="Zhao S."/>
            <person name="Tian F."/>
            <person name="Wang X."/>
            <person name="Wang H."/>
            <person name="Xu L."/>
            <person name="Liu X."/>
            <person name="Vinar T."/>
            <person name="Wang Y."/>
            <person name="Lam T.W."/>
            <person name="Yiu S.M."/>
            <person name="Liu S."/>
            <person name="Zhang H."/>
            <person name="Li D."/>
            <person name="Huang Y."/>
            <person name="Wang X."/>
            <person name="Yang G."/>
            <person name="Jiang Z."/>
            <person name="Wang J."/>
            <person name="Qin N."/>
            <person name="Li L."/>
            <person name="Li J."/>
            <person name="Bolund L."/>
            <person name="Kristiansen K."/>
            <person name="Wong G.K."/>
            <person name="Olson M."/>
            <person name="Zhang X."/>
            <person name="Li S."/>
            <person name="Yang H."/>
            <person name="Wang J."/>
            <person name="Wang J."/>
        </authorList>
    </citation>
    <scope>NUCLEOTIDE SEQUENCE [LARGE SCALE GENOMIC DNA]</scope>
</reference>
<dbReference type="GO" id="GO:0035999">
    <property type="term" value="P:tetrahydrofolate interconversion"/>
    <property type="evidence" value="ECO:0007669"/>
    <property type="project" value="TreeGrafter"/>
</dbReference>
<evidence type="ECO:0000259" key="1">
    <source>
        <dbReference type="Pfam" id="PF02882"/>
    </source>
</evidence>
<reference evidence="2" key="2">
    <citation type="submission" date="2025-08" db="UniProtKB">
        <authorList>
            <consortium name="Ensembl"/>
        </authorList>
    </citation>
    <scope>IDENTIFICATION</scope>
</reference>
<dbReference type="GO" id="GO:0004488">
    <property type="term" value="F:methylenetetrahydrofolate dehydrogenase (NADP+) activity"/>
    <property type="evidence" value="ECO:0007669"/>
    <property type="project" value="InterPro"/>
</dbReference>
<evidence type="ECO:0000313" key="2">
    <source>
        <dbReference type="Ensembl" id="ENSAMEP00000022362.1"/>
    </source>
</evidence>
<sequence>VVTFLPSLLPASPTVAQSTPYNDSFIPHHGDIPTLGKNVAVAGRSKNVGMPIAVLQHTDVTREHSGGNATVTISHQYTPKEQLKKHTVLADIVVSAAGIPNLITADTNKEGAALINVEIKRVRDPIMAKAKLVGDYITPVCGGVGPMTVTMLMNNTIIAAKKVLSLEEWEVLKPKECGVVTNYLQCLLS</sequence>
<proteinExistence type="predicted"/>
<dbReference type="Pfam" id="PF02882">
    <property type="entry name" value="THF_DHG_CYH_C"/>
    <property type="match status" value="1"/>
</dbReference>
<dbReference type="GO" id="GO:0004477">
    <property type="term" value="F:methenyltetrahydrofolate cyclohydrolase activity"/>
    <property type="evidence" value="ECO:0007669"/>
    <property type="project" value="TreeGrafter"/>
</dbReference>
<feature type="domain" description="Tetrahydrofolate dehydrogenase/cyclohydrolase NAD(P)-binding" evidence="1">
    <location>
        <begin position="28"/>
        <end position="162"/>
    </location>
</feature>
<dbReference type="PANTHER" id="PTHR48099">
    <property type="entry name" value="C-1-TETRAHYDROFOLATE SYNTHASE, CYTOPLASMIC-RELATED"/>
    <property type="match status" value="1"/>
</dbReference>
<protein>
    <recommendedName>
        <fullName evidence="1">Tetrahydrofolate dehydrogenase/cyclohydrolase NAD(P)-binding domain-containing protein</fullName>
    </recommendedName>
</protein>
<dbReference type="GO" id="GO:0004487">
    <property type="term" value="F:methylenetetrahydrofolate dehydrogenase (NAD+) activity"/>
    <property type="evidence" value="ECO:0007669"/>
    <property type="project" value="TreeGrafter"/>
</dbReference>
<dbReference type="GeneTree" id="ENSGT00940000154863"/>
<dbReference type="InParanoid" id="A0A7N5JA47"/>
<dbReference type="PRINTS" id="PR00085">
    <property type="entry name" value="THFDHDRGNASE"/>
</dbReference>
<dbReference type="SUPFAM" id="SSF51735">
    <property type="entry name" value="NAD(P)-binding Rossmann-fold domains"/>
    <property type="match status" value="1"/>
</dbReference>
<dbReference type="Gene3D" id="3.40.50.10860">
    <property type="entry name" value="Leucine Dehydrogenase, chain A, domain 1"/>
    <property type="match status" value="1"/>
</dbReference>
<dbReference type="InterPro" id="IPR000672">
    <property type="entry name" value="THF_DH/CycHdrlase"/>
</dbReference>
<organism evidence="2 3">
    <name type="scientific">Ailuropoda melanoleuca</name>
    <name type="common">Giant panda</name>
    <dbReference type="NCBI Taxonomy" id="9646"/>
    <lineage>
        <taxon>Eukaryota</taxon>
        <taxon>Metazoa</taxon>
        <taxon>Chordata</taxon>
        <taxon>Craniata</taxon>
        <taxon>Vertebrata</taxon>
        <taxon>Euteleostomi</taxon>
        <taxon>Mammalia</taxon>
        <taxon>Eutheria</taxon>
        <taxon>Laurasiatheria</taxon>
        <taxon>Carnivora</taxon>
        <taxon>Caniformia</taxon>
        <taxon>Ursidae</taxon>
        <taxon>Ailuropoda</taxon>
    </lineage>
</organism>
<dbReference type="PANTHER" id="PTHR48099:SF15">
    <property type="entry name" value="BIFUNCTIONAL METHYLENETETRAHYDROFOLATE DEHYDROGENASE_CYCLOHYDROLASE, MITOCHONDRIAL"/>
    <property type="match status" value="1"/>
</dbReference>
<dbReference type="GO" id="GO:0005739">
    <property type="term" value="C:mitochondrion"/>
    <property type="evidence" value="ECO:0007669"/>
    <property type="project" value="TreeGrafter"/>
</dbReference>